<dbReference type="EMBL" id="MN739904">
    <property type="protein sequence ID" value="QHT76849.1"/>
    <property type="molecule type" value="Genomic_DNA"/>
</dbReference>
<reference evidence="2" key="1">
    <citation type="journal article" date="2020" name="Nature">
        <title>Giant virus diversity and host interactions through global metagenomics.</title>
        <authorList>
            <person name="Schulz F."/>
            <person name="Roux S."/>
            <person name="Paez-Espino D."/>
            <person name="Jungbluth S."/>
            <person name="Walsh D.A."/>
            <person name="Denef V.J."/>
            <person name="McMahon K.D."/>
            <person name="Konstantinidis K.T."/>
            <person name="Eloe-Fadrosh E.A."/>
            <person name="Kyrpides N.C."/>
            <person name="Woyke T."/>
        </authorList>
    </citation>
    <scope>NUCLEOTIDE SEQUENCE</scope>
    <source>
        <strain evidence="2">GVMAG-M-3300023179-82</strain>
    </source>
</reference>
<proteinExistence type="predicted"/>
<protein>
    <submittedName>
        <fullName evidence="2">Uncharacterized protein</fullName>
    </submittedName>
</protein>
<organism evidence="2">
    <name type="scientific">viral metagenome</name>
    <dbReference type="NCBI Taxonomy" id="1070528"/>
    <lineage>
        <taxon>unclassified sequences</taxon>
        <taxon>metagenomes</taxon>
        <taxon>organismal metagenomes</taxon>
    </lineage>
</organism>
<evidence type="ECO:0000313" key="2">
    <source>
        <dbReference type="EMBL" id="QHT76849.1"/>
    </source>
</evidence>
<name>A0A6C0H8L2_9ZZZZ</name>
<dbReference type="AlphaFoldDB" id="A0A6C0H8L2"/>
<sequence length="373" mass="44742">MSSLLFSSDIIDATDLPVQLNYDIKELLKYISDNNKKYLLLSLLKINKIIILYHECSRHSIYIPESITTNPEKGEEINKDINFLINLFIRSYHNINIYPKNLNIIHYIIFNKINIYEVLFLAIRIYYMDICEIILCEPWSRVYINKYYLFDCRNVECNTLIHNICNSYDDTNINMLFNHNYTDLLFNGPNIINEISFLTDKINNLQIQTDHYYKLTEEYNFSKNKEISIINDIVNQLNFHHNENNINKNQINILINKINNLQIQTEYYYKLTEDIKLIKNKLINDVKQLNIQYNENNNKLMNKIIILTKQNKVITKQNYYYYNKIDTLENNTYILNKLLSSIIIIYFLIIFIISTFLFFTYNNIIDKQSSQFI</sequence>
<evidence type="ECO:0000256" key="1">
    <source>
        <dbReference type="SAM" id="Phobius"/>
    </source>
</evidence>
<keyword evidence="1" id="KW-1133">Transmembrane helix</keyword>
<feature type="transmembrane region" description="Helical" evidence="1">
    <location>
        <begin position="338"/>
        <end position="361"/>
    </location>
</feature>
<keyword evidence="1" id="KW-0472">Membrane</keyword>
<keyword evidence="1" id="KW-0812">Transmembrane</keyword>
<accession>A0A6C0H8L2</accession>